<reference evidence="4" key="2">
    <citation type="submission" date="2021-01" db="UniProtKB">
        <authorList>
            <consortium name="EnsemblPlants"/>
        </authorList>
    </citation>
    <scope>IDENTIFICATION</scope>
</reference>
<feature type="repeat" description="PPR" evidence="2">
    <location>
        <begin position="149"/>
        <end position="183"/>
    </location>
</feature>
<evidence type="ECO:0000256" key="2">
    <source>
        <dbReference type="PROSITE-ProRule" id="PRU00708"/>
    </source>
</evidence>
<dbReference type="InterPro" id="IPR011990">
    <property type="entry name" value="TPR-like_helical_dom_sf"/>
</dbReference>
<name>A0A7N2M398_QUELO</name>
<dbReference type="Gene3D" id="1.25.40.10">
    <property type="entry name" value="Tetratricopeptide repeat domain"/>
    <property type="match status" value="1"/>
</dbReference>
<dbReference type="AlphaFoldDB" id="A0A7N2M398"/>
<dbReference type="EnsemblPlants" id="QL07p000892:mrna">
    <property type="protein sequence ID" value="QL07p000892:mrna"/>
    <property type="gene ID" value="QL07p000892"/>
</dbReference>
<accession>A0A7N2M398</accession>
<evidence type="ECO:0000313" key="5">
    <source>
        <dbReference type="Proteomes" id="UP000594261"/>
    </source>
</evidence>
<protein>
    <recommendedName>
        <fullName evidence="6">Pentatricopeptide repeat-containing protein</fullName>
    </recommendedName>
</protein>
<proteinExistence type="predicted"/>
<feature type="compositionally biased region" description="Low complexity" evidence="3">
    <location>
        <begin position="203"/>
        <end position="216"/>
    </location>
</feature>
<evidence type="ECO:0008006" key="6">
    <source>
        <dbReference type="Google" id="ProtNLM"/>
    </source>
</evidence>
<evidence type="ECO:0000313" key="4">
    <source>
        <dbReference type="EnsemblPlants" id="QL07p000892:mrna"/>
    </source>
</evidence>
<dbReference type="EMBL" id="LRBV02000007">
    <property type="status" value="NOT_ANNOTATED_CDS"/>
    <property type="molecule type" value="Genomic_DNA"/>
</dbReference>
<dbReference type="PROSITE" id="PS51375">
    <property type="entry name" value="PPR"/>
    <property type="match status" value="1"/>
</dbReference>
<dbReference type="Proteomes" id="UP000594261">
    <property type="component" value="Chromosome 7"/>
</dbReference>
<dbReference type="NCBIfam" id="TIGR00756">
    <property type="entry name" value="PPR"/>
    <property type="match status" value="1"/>
</dbReference>
<evidence type="ECO:0000256" key="1">
    <source>
        <dbReference type="ARBA" id="ARBA00022737"/>
    </source>
</evidence>
<evidence type="ECO:0000256" key="3">
    <source>
        <dbReference type="SAM" id="MobiDB-lite"/>
    </source>
</evidence>
<reference evidence="4 5" key="1">
    <citation type="journal article" date="2016" name="G3 (Bethesda)">
        <title>First Draft Assembly and Annotation of the Genome of a California Endemic Oak Quercus lobata Nee (Fagaceae).</title>
        <authorList>
            <person name="Sork V.L."/>
            <person name="Fitz-Gibbon S.T."/>
            <person name="Puiu D."/>
            <person name="Crepeau M."/>
            <person name="Gugger P.F."/>
            <person name="Sherman R."/>
            <person name="Stevens K."/>
            <person name="Langley C.H."/>
            <person name="Pellegrini M."/>
            <person name="Salzberg S.L."/>
        </authorList>
    </citation>
    <scope>NUCLEOTIDE SEQUENCE [LARGE SCALE GENOMIC DNA]</scope>
    <source>
        <strain evidence="4 5">cv. SW786</strain>
    </source>
</reference>
<sequence length="314" mass="36390">MGTNTNTITLNLNLNLNLQLSPTRPKTKILCKNNSAFEENKQVSVDYDEGKHLVSTHLTGLRKADIQRRYRLRVEADRFQRDWTLSEVVHEILSLRPHDDIEGVLNRWIGRFARKNFPLLIREITQRGSIERSIQVFQWMKNQKNYCPRNDIYNMMIRFHARHNRTDQARGLFFEMQEWSVVLVQPNRWPDPLGKTNRTRPNPTTSVISSGSSSPETESRRFDLRSSPQNSKKPEPIEIESISQSGLSLYLVRFLQIQRKSVENITQILSIFAVNSPDFGRFSDLQLQPNQPPSVEGRIHPIQSATLIGNGLKF</sequence>
<feature type="region of interest" description="Disordered" evidence="3">
    <location>
        <begin position="190"/>
        <end position="236"/>
    </location>
</feature>
<keyword evidence="5" id="KW-1185">Reference proteome</keyword>
<dbReference type="InterPro" id="IPR002885">
    <property type="entry name" value="PPR_rpt"/>
</dbReference>
<organism evidence="4 5">
    <name type="scientific">Quercus lobata</name>
    <name type="common">Valley oak</name>
    <dbReference type="NCBI Taxonomy" id="97700"/>
    <lineage>
        <taxon>Eukaryota</taxon>
        <taxon>Viridiplantae</taxon>
        <taxon>Streptophyta</taxon>
        <taxon>Embryophyta</taxon>
        <taxon>Tracheophyta</taxon>
        <taxon>Spermatophyta</taxon>
        <taxon>Magnoliopsida</taxon>
        <taxon>eudicotyledons</taxon>
        <taxon>Gunneridae</taxon>
        <taxon>Pentapetalae</taxon>
        <taxon>rosids</taxon>
        <taxon>fabids</taxon>
        <taxon>Fagales</taxon>
        <taxon>Fagaceae</taxon>
        <taxon>Quercus</taxon>
    </lineage>
</organism>
<dbReference type="Gramene" id="QL07p000892:mrna">
    <property type="protein sequence ID" value="QL07p000892:mrna"/>
    <property type="gene ID" value="QL07p000892"/>
</dbReference>
<keyword evidence="1" id="KW-0677">Repeat</keyword>
<dbReference type="InParanoid" id="A0A7N2M398"/>